<organism evidence="5 6">
    <name type="scientific">Nonomuraea spiralis</name>
    <dbReference type="NCBI Taxonomy" id="46182"/>
    <lineage>
        <taxon>Bacteria</taxon>
        <taxon>Bacillati</taxon>
        <taxon>Actinomycetota</taxon>
        <taxon>Actinomycetes</taxon>
        <taxon>Streptosporangiales</taxon>
        <taxon>Streptosporangiaceae</taxon>
        <taxon>Nonomuraea</taxon>
    </lineage>
</organism>
<reference evidence="5 6" key="1">
    <citation type="submission" date="2024-09" db="EMBL/GenBank/DDBJ databases">
        <authorList>
            <person name="Sun Q."/>
            <person name="Mori K."/>
        </authorList>
    </citation>
    <scope>NUCLEOTIDE SEQUENCE [LARGE SCALE GENOMIC DNA]</scope>
    <source>
        <strain evidence="5 6">CCM 3426</strain>
    </source>
</reference>
<dbReference type="InterPro" id="IPR051081">
    <property type="entry name" value="HTH_MetalResp_TranReg"/>
</dbReference>
<dbReference type="InterPro" id="IPR011991">
    <property type="entry name" value="ArsR-like_HTH"/>
</dbReference>
<keyword evidence="1" id="KW-0805">Transcription regulation</keyword>
<dbReference type="InterPro" id="IPR001845">
    <property type="entry name" value="HTH_ArsR_DNA-bd_dom"/>
</dbReference>
<dbReference type="RefSeq" id="WP_189652128.1">
    <property type="nucleotide sequence ID" value="NZ_BMRC01000025.1"/>
</dbReference>
<dbReference type="Proteomes" id="UP001589647">
    <property type="component" value="Unassembled WGS sequence"/>
</dbReference>
<evidence type="ECO:0000313" key="5">
    <source>
        <dbReference type="EMBL" id="MFB9205402.1"/>
    </source>
</evidence>
<dbReference type="Gene3D" id="1.10.10.10">
    <property type="entry name" value="Winged helix-like DNA-binding domain superfamily/Winged helix DNA-binding domain"/>
    <property type="match status" value="1"/>
</dbReference>
<dbReference type="SMART" id="SM00418">
    <property type="entry name" value="HTH_ARSR"/>
    <property type="match status" value="1"/>
</dbReference>
<protein>
    <submittedName>
        <fullName evidence="5">ArsR/SmtB family transcription factor</fullName>
    </submittedName>
</protein>
<evidence type="ECO:0000256" key="2">
    <source>
        <dbReference type="ARBA" id="ARBA00023125"/>
    </source>
</evidence>
<proteinExistence type="predicted"/>
<evidence type="ECO:0000256" key="1">
    <source>
        <dbReference type="ARBA" id="ARBA00023015"/>
    </source>
</evidence>
<dbReference type="PROSITE" id="PS50987">
    <property type="entry name" value="HTH_ARSR_2"/>
    <property type="match status" value="1"/>
</dbReference>
<dbReference type="InterPro" id="IPR036388">
    <property type="entry name" value="WH-like_DNA-bd_sf"/>
</dbReference>
<sequence length="118" mass="12940">MSGSIDARDVLALFARTRPLFTALGDERRQEIVVHLLESAAPRSVGDIAAHLELSQPATSHHLKILRDAGLLTVRRKGTLRLYDLNATAYPDLLTPMRDLITLIISCASDLGEQPNGR</sequence>
<dbReference type="PANTHER" id="PTHR33154:SF33">
    <property type="entry name" value="TRANSCRIPTIONAL REPRESSOR SDPR"/>
    <property type="match status" value="1"/>
</dbReference>
<dbReference type="PANTHER" id="PTHR33154">
    <property type="entry name" value="TRANSCRIPTIONAL REGULATOR, ARSR FAMILY"/>
    <property type="match status" value="1"/>
</dbReference>
<keyword evidence="2" id="KW-0238">DNA-binding</keyword>
<dbReference type="PRINTS" id="PR00778">
    <property type="entry name" value="HTHARSR"/>
</dbReference>
<evidence type="ECO:0000313" key="6">
    <source>
        <dbReference type="Proteomes" id="UP001589647"/>
    </source>
</evidence>
<accession>A0ABV5ILZ9</accession>
<evidence type="ECO:0000259" key="4">
    <source>
        <dbReference type="PROSITE" id="PS50987"/>
    </source>
</evidence>
<keyword evidence="6" id="KW-1185">Reference proteome</keyword>
<dbReference type="CDD" id="cd00090">
    <property type="entry name" value="HTH_ARSR"/>
    <property type="match status" value="1"/>
</dbReference>
<gene>
    <name evidence="5" type="ORF">ACFFV7_29700</name>
</gene>
<evidence type="ECO:0000256" key="3">
    <source>
        <dbReference type="ARBA" id="ARBA00023163"/>
    </source>
</evidence>
<feature type="domain" description="HTH arsR-type" evidence="4">
    <location>
        <begin position="11"/>
        <end position="105"/>
    </location>
</feature>
<dbReference type="NCBIfam" id="NF033788">
    <property type="entry name" value="HTH_metalloreg"/>
    <property type="match status" value="1"/>
</dbReference>
<comment type="caution">
    <text evidence="5">The sequence shown here is derived from an EMBL/GenBank/DDBJ whole genome shotgun (WGS) entry which is preliminary data.</text>
</comment>
<dbReference type="EMBL" id="JBHMEI010000029">
    <property type="protein sequence ID" value="MFB9205402.1"/>
    <property type="molecule type" value="Genomic_DNA"/>
</dbReference>
<dbReference type="SUPFAM" id="SSF46785">
    <property type="entry name" value="Winged helix' DNA-binding domain"/>
    <property type="match status" value="1"/>
</dbReference>
<dbReference type="Pfam" id="PF01022">
    <property type="entry name" value="HTH_5"/>
    <property type="match status" value="1"/>
</dbReference>
<name>A0ABV5ILZ9_9ACTN</name>
<keyword evidence="3" id="KW-0804">Transcription</keyword>
<dbReference type="InterPro" id="IPR036390">
    <property type="entry name" value="WH_DNA-bd_sf"/>
</dbReference>